<dbReference type="EMBL" id="BARS01042119">
    <property type="protein sequence ID" value="GAG39614.1"/>
    <property type="molecule type" value="Genomic_DNA"/>
</dbReference>
<sequence>LVVEDHRDAAGTLDTTALFEDDEQLTGGTSGATCDVNGTYTDNNFNIGQNLPTDLKFLIGAYYLRDNERYGLGKEHIQERMMVSRSTGDPTRASVFPNEDRIWLWPNSSGDQANAIHLVYWAWPPDLSADSDETKLDLRYERLLVLLSAKIIAGRLKDYEMIKRLLADIIFEQADVDTARDPGPRSFREEIKWDLAAEWS</sequence>
<name>X0X8T5_9ZZZZ</name>
<organism evidence="1">
    <name type="scientific">marine sediment metagenome</name>
    <dbReference type="NCBI Taxonomy" id="412755"/>
    <lineage>
        <taxon>unclassified sequences</taxon>
        <taxon>metagenomes</taxon>
        <taxon>ecological metagenomes</taxon>
    </lineage>
</organism>
<proteinExistence type="predicted"/>
<accession>X0X8T5</accession>
<protein>
    <submittedName>
        <fullName evidence="1">Uncharacterized protein</fullName>
    </submittedName>
</protein>
<feature type="non-terminal residue" evidence="1">
    <location>
        <position position="1"/>
    </location>
</feature>
<dbReference type="InterPro" id="IPR056209">
    <property type="entry name" value="SU10_adaptor"/>
</dbReference>
<reference evidence="1" key="1">
    <citation type="journal article" date="2014" name="Front. Microbiol.">
        <title>High frequency of phylogenetically diverse reductive dehalogenase-homologous genes in deep subseafloor sedimentary metagenomes.</title>
        <authorList>
            <person name="Kawai M."/>
            <person name="Futagami T."/>
            <person name="Toyoda A."/>
            <person name="Takaki Y."/>
            <person name="Nishi S."/>
            <person name="Hori S."/>
            <person name="Arai W."/>
            <person name="Tsubouchi T."/>
            <person name="Morono Y."/>
            <person name="Uchiyama I."/>
            <person name="Ito T."/>
            <person name="Fujiyama A."/>
            <person name="Inagaki F."/>
            <person name="Takami H."/>
        </authorList>
    </citation>
    <scope>NUCLEOTIDE SEQUENCE</scope>
    <source>
        <strain evidence="1">Expedition CK06-06</strain>
    </source>
</reference>
<comment type="caution">
    <text evidence="1">The sequence shown here is derived from an EMBL/GenBank/DDBJ whole genome shotgun (WGS) entry which is preliminary data.</text>
</comment>
<gene>
    <name evidence="1" type="ORF">S01H1_63957</name>
</gene>
<evidence type="ECO:0000313" key="1">
    <source>
        <dbReference type="EMBL" id="GAG39614.1"/>
    </source>
</evidence>
<dbReference type="Pfam" id="PF24175">
    <property type="entry name" value="SU10_adaptor"/>
    <property type="match status" value="1"/>
</dbReference>
<dbReference type="AlphaFoldDB" id="X0X8T5"/>